<proteinExistence type="predicted"/>
<dbReference type="Proteomes" id="UP000319322">
    <property type="component" value="Unassembled WGS sequence"/>
</dbReference>
<protein>
    <submittedName>
        <fullName evidence="1">Uncharacterized protein</fullName>
    </submittedName>
</protein>
<name>A0A553UNP9_9HELI</name>
<accession>A0A553UNP9</accession>
<dbReference type="RefSeq" id="WP_120948436.1">
    <property type="nucleotide sequence ID" value="NZ_QXQP01000012.1"/>
</dbReference>
<evidence type="ECO:0000313" key="2">
    <source>
        <dbReference type="Proteomes" id="UP000319322"/>
    </source>
</evidence>
<sequence length="75" mass="8819">MTDSKFGEVIEISIAGRRYKITLDDRCDPKTLEEIKLNFHNKEIEPIELFKAHLKKIQEIARLNTKLQELLNKIP</sequence>
<keyword evidence="2" id="KW-1185">Reference proteome</keyword>
<organism evidence="1 2">
    <name type="scientific">Helicobacter mehlei</name>
    <dbReference type="NCBI Taxonomy" id="2316080"/>
    <lineage>
        <taxon>Bacteria</taxon>
        <taxon>Pseudomonadati</taxon>
        <taxon>Campylobacterota</taxon>
        <taxon>Epsilonproteobacteria</taxon>
        <taxon>Campylobacterales</taxon>
        <taxon>Helicobacteraceae</taxon>
        <taxon>Helicobacter</taxon>
    </lineage>
</organism>
<comment type="caution">
    <text evidence="1">The sequence shown here is derived from an EMBL/GenBank/DDBJ whole genome shotgun (WGS) entry which is preliminary data.</text>
</comment>
<dbReference type="OrthoDB" id="5327246at2"/>
<dbReference type="EMBL" id="VKGC01000017">
    <property type="protein sequence ID" value="TSA81836.1"/>
    <property type="molecule type" value="Genomic_DNA"/>
</dbReference>
<evidence type="ECO:0000313" key="1">
    <source>
        <dbReference type="EMBL" id="TSA81836.1"/>
    </source>
</evidence>
<gene>
    <name evidence="1" type="ORF">FNE76_06250</name>
</gene>
<reference evidence="1" key="1">
    <citation type="submission" date="2019-07" db="EMBL/GenBank/DDBJ databases">
        <title>Helicobacter labacensis sp. nov., Helicobacter mehlei sp. nov. and Helicobacter vulpis sp. nov., isolated from gastric mucosa of red fox (Vulpis vulpis).</title>
        <authorList>
            <person name="Kusar D."/>
            <person name="Gruntar I."/>
            <person name="Pate M."/>
            <person name="Zajc U."/>
            <person name="Ocepek M."/>
        </authorList>
    </citation>
    <scope>NUCLEOTIDE SEQUENCE [LARGE SCALE GENOMIC DNA]</scope>
    <source>
        <strain evidence="1">L8b</strain>
    </source>
</reference>
<dbReference type="AlphaFoldDB" id="A0A553UNP9"/>
<reference evidence="1" key="2">
    <citation type="submission" date="2019-07" db="EMBL/GenBank/DDBJ databases">
        <authorList>
            <person name="Papic B."/>
        </authorList>
    </citation>
    <scope>NUCLEOTIDE SEQUENCE [LARGE SCALE GENOMIC DNA]</scope>
    <source>
        <strain evidence="1">L8b</strain>
    </source>
</reference>